<dbReference type="CDD" id="cd00190">
    <property type="entry name" value="Tryp_SPc"/>
    <property type="match status" value="1"/>
</dbReference>
<dbReference type="PROSITE" id="PS00134">
    <property type="entry name" value="TRYPSIN_HIS"/>
    <property type="match status" value="1"/>
</dbReference>
<feature type="domain" description="Peptidase S1" evidence="4">
    <location>
        <begin position="31"/>
        <end position="296"/>
    </location>
</feature>
<dbReference type="Pfam" id="PF00089">
    <property type="entry name" value="Trypsin"/>
    <property type="match status" value="1"/>
</dbReference>
<sequence length="302" mass="33268">MGLPRIPLLLLMITSPALALLSSEPDITEAIIGGQFASPGMFPHHVYFTVMAYGKYNTPESTFCGASLISTTRVLTAAHCVHRMVPGSGVVMAGSIHQNQPSSSTQRGNVTRVHIHTEYHPMGLGNDIAVLEINPPLKLNQNVGVIKILRNDLPLITMRTAVISGFGLTAVSGRQPVNSDQLRYVYVDLYHHNYCRQQWVRQGMPMNYGQICAGGRDKGAGPVSGLFFTKLLNLSKGDSGGPLVVYINNRIFQIGLTSYGPDPERQAHVMLHYQDYLPVVYTRVAWYCNFIEQYAPGTCVYN</sequence>
<feature type="signal peptide" evidence="3">
    <location>
        <begin position="1"/>
        <end position="19"/>
    </location>
</feature>
<comment type="similarity">
    <text evidence="2">Belongs to the peptidase S1 family. CLIP subfamily.</text>
</comment>
<keyword evidence="1" id="KW-1015">Disulfide bond</keyword>
<dbReference type="InterPro" id="IPR051487">
    <property type="entry name" value="Ser/Thr_Proteases_Immune/Dev"/>
</dbReference>
<feature type="chain" id="PRO_5041287027" description="Peptidase S1 domain-containing protein" evidence="3">
    <location>
        <begin position="20"/>
        <end position="302"/>
    </location>
</feature>
<comment type="caution">
    <text evidence="5">The sequence shown here is derived from an EMBL/GenBank/DDBJ whole genome shotgun (WGS) entry which is preliminary data.</text>
</comment>
<protein>
    <recommendedName>
        <fullName evidence="4">Peptidase S1 domain-containing protein</fullName>
    </recommendedName>
</protein>
<name>A0AA39IRR8_9BILA</name>
<dbReference type="InterPro" id="IPR018114">
    <property type="entry name" value="TRYPSIN_HIS"/>
</dbReference>
<dbReference type="InterPro" id="IPR001254">
    <property type="entry name" value="Trypsin_dom"/>
</dbReference>
<evidence type="ECO:0000259" key="4">
    <source>
        <dbReference type="PROSITE" id="PS50240"/>
    </source>
</evidence>
<gene>
    <name evidence="5" type="ORF">QR680_011264</name>
</gene>
<proteinExistence type="inferred from homology"/>
<evidence type="ECO:0000256" key="3">
    <source>
        <dbReference type="SAM" id="SignalP"/>
    </source>
</evidence>
<reference evidence="5" key="1">
    <citation type="submission" date="2023-06" db="EMBL/GenBank/DDBJ databases">
        <title>Genomic analysis of the entomopathogenic nematode Steinernema hermaphroditum.</title>
        <authorList>
            <person name="Schwarz E.M."/>
            <person name="Heppert J.K."/>
            <person name="Baniya A."/>
            <person name="Schwartz H.T."/>
            <person name="Tan C.-H."/>
            <person name="Antoshechkin I."/>
            <person name="Sternberg P.W."/>
            <person name="Goodrich-Blair H."/>
            <person name="Dillman A.R."/>
        </authorList>
    </citation>
    <scope>NUCLEOTIDE SEQUENCE</scope>
    <source>
        <strain evidence="5">PS9179</strain>
        <tissue evidence="5">Whole animal</tissue>
    </source>
</reference>
<dbReference type="InterPro" id="IPR001314">
    <property type="entry name" value="Peptidase_S1A"/>
</dbReference>
<accession>A0AA39IRR8</accession>
<dbReference type="GO" id="GO:0004252">
    <property type="term" value="F:serine-type endopeptidase activity"/>
    <property type="evidence" value="ECO:0007669"/>
    <property type="project" value="InterPro"/>
</dbReference>
<keyword evidence="3" id="KW-0732">Signal</keyword>
<dbReference type="EMBL" id="JAUCMV010000001">
    <property type="protein sequence ID" value="KAK0429233.1"/>
    <property type="molecule type" value="Genomic_DNA"/>
</dbReference>
<dbReference type="PANTHER" id="PTHR24256">
    <property type="entry name" value="TRYPTASE-RELATED"/>
    <property type="match status" value="1"/>
</dbReference>
<dbReference type="InterPro" id="IPR043504">
    <property type="entry name" value="Peptidase_S1_PA_chymotrypsin"/>
</dbReference>
<dbReference type="GO" id="GO:0006508">
    <property type="term" value="P:proteolysis"/>
    <property type="evidence" value="ECO:0007669"/>
    <property type="project" value="InterPro"/>
</dbReference>
<evidence type="ECO:0000256" key="2">
    <source>
        <dbReference type="ARBA" id="ARBA00024195"/>
    </source>
</evidence>
<evidence type="ECO:0000256" key="1">
    <source>
        <dbReference type="ARBA" id="ARBA00023157"/>
    </source>
</evidence>
<dbReference type="FunFam" id="2.40.10.10:FF:000068">
    <property type="entry name" value="transmembrane protease serine 2"/>
    <property type="match status" value="1"/>
</dbReference>
<dbReference type="InterPro" id="IPR009003">
    <property type="entry name" value="Peptidase_S1_PA"/>
</dbReference>
<keyword evidence="6" id="KW-1185">Reference proteome</keyword>
<dbReference type="Gene3D" id="2.40.10.10">
    <property type="entry name" value="Trypsin-like serine proteases"/>
    <property type="match status" value="1"/>
</dbReference>
<evidence type="ECO:0000313" key="5">
    <source>
        <dbReference type="EMBL" id="KAK0429233.1"/>
    </source>
</evidence>
<dbReference type="SMART" id="SM00020">
    <property type="entry name" value="Tryp_SPc"/>
    <property type="match status" value="1"/>
</dbReference>
<dbReference type="Proteomes" id="UP001175271">
    <property type="component" value="Unassembled WGS sequence"/>
</dbReference>
<evidence type="ECO:0000313" key="6">
    <source>
        <dbReference type="Proteomes" id="UP001175271"/>
    </source>
</evidence>
<organism evidence="5 6">
    <name type="scientific">Steinernema hermaphroditum</name>
    <dbReference type="NCBI Taxonomy" id="289476"/>
    <lineage>
        <taxon>Eukaryota</taxon>
        <taxon>Metazoa</taxon>
        <taxon>Ecdysozoa</taxon>
        <taxon>Nematoda</taxon>
        <taxon>Chromadorea</taxon>
        <taxon>Rhabditida</taxon>
        <taxon>Tylenchina</taxon>
        <taxon>Panagrolaimomorpha</taxon>
        <taxon>Strongyloidoidea</taxon>
        <taxon>Steinernematidae</taxon>
        <taxon>Steinernema</taxon>
    </lineage>
</organism>
<dbReference type="SUPFAM" id="SSF50494">
    <property type="entry name" value="Trypsin-like serine proteases"/>
    <property type="match status" value="1"/>
</dbReference>
<dbReference type="PROSITE" id="PS50240">
    <property type="entry name" value="TRYPSIN_DOM"/>
    <property type="match status" value="1"/>
</dbReference>
<dbReference type="PRINTS" id="PR00722">
    <property type="entry name" value="CHYMOTRYPSIN"/>
</dbReference>
<dbReference type="AlphaFoldDB" id="A0AA39IRR8"/>